<comment type="caution">
    <text evidence="3">The sequence shown here is derived from an EMBL/GenBank/DDBJ whole genome shotgun (WGS) entry which is preliminary data.</text>
</comment>
<dbReference type="InterPro" id="IPR021392">
    <property type="entry name" value="Focadhesin_C"/>
</dbReference>
<name>A0A8K0GEH9_IGNLU</name>
<evidence type="ECO:0000259" key="2">
    <source>
        <dbReference type="Pfam" id="PF12530"/>
    </source>
</evidence>
<evidence type="ECO:0008006" key="5">
    <source>
        <dbReference type="Google" id="ProtNLM"/>
    </source>
</evidence>
<dbReference type="EMBL" id="VTPC01005359">
    <property type="protein sequence ID" value="KAF2896131.1"/>
    <property type="molecule type" value="Genomic_DNA"/>
</dbReference>
<evidence type="ECO:0000313" key="3">
    <source>
        <dbReference type="EMBL" id="KAF2896131.1"/>
    </source>
</evidence>
<dbReference type="GO" id="GO:0060147">
    <property type="term" value="P:regulation of post-transcriptional gene silencing"/>
    <property type="evidence" value="ECO:0007669"/>
    <property type="project" value="InterPro"/>
</dbReference>
<dbReference type="InterPro" id="IPR022542">
    <property type="entry name" value="FOCAD/RST1_DUF3730"/>
</dbReference>
<dbReference type="OrthoDB" id="6354723at2759"/>
<dbReference type="Pfam" id="PF11229">
    <property type="entry name" value="Focadhesin"/>
    <property type="match status" value="1"/>
</dbReference>
<dbReference type="PANTHER" id="PTHR16212:SF4">
    <property type="entry name" value="FOCADHESIN"/>
    <property type="match status" value="1"/>
</dbReference>
<feature type="domain" description="Focadhesin C-terminal" evidence="1">
    <location>
        <begin position="758"/>
        <end position="1081"/>
    </location>
</feature>
<organism evidence="3 4">
    <name type="scientific">Ignelater luminosus</name>
    <name type="common">Cucubano</name>
    <name type="synonym">Pyrophorus luminosus</name>
    <dbReference type="NCBI Taxonomy" id="2038154"/>
    <lineage>
        <taxon>Eukaryota</taxon>
        <taxon>Metazoa</taxon>
        <taxon>Ecdysozoa</taxon>
        <taxon>Arthropoda</taxon>
        <taxon>Hexapoda</taxon>
        <taxon>Insecta</taxon>
        <taxon>Pterygota</taxon>
        <taxon>Neoptera</taxon>
        <taxon>Endopterygota</taxon>
        <taxon>Coleoptera</taxon>
        <taxon>Polyphaga</taxon>
        <taxon>Elateriformia</taxon>
        <taxon>Elateroidea</taxon>
        <taxon>Elateridae</taxon>
        <taxon>Agrypninae</taxon>
        <taxon>Pyrophorini</taxon>
        <taxon>Ignelater</taxon>
    </lineage>
</organism>
<gene>
    <name evidence="3" type="ORF">ILUMI_10044</name>
</gene>
<dbReference type="InterPro" id="IPR045163">
    <property type="entry name" value="Focadhesin/RST1"/>
</dbReference>
<dbReference type="InterPro" id="IPR016024">
    <property type="entry name" value="ARM-type_fold"/>
</dbReference>
<keyword evidence="4" id="KW-1185">Reference proteome</keyword>
<evidence type="ECO:0000259" key="1">
    <source>
        <dbReference type="Pfam" id="PF11229"/>
    </source>
</evidence>
<dbReference type="Proteomes" id="UP000801492">
    <property type="component" value="Unassembled WGS sequence"/>
</dbReference>
<dbReference type="AlphaFoldDB" id="A0A8K0GEH9"/>
<dbReference type="PANTHER" id="PTHR16212">
    <property type="entry name" value="FOCADHESIN FAMILY MEMBER"/>
    <property type="match status" value="1"/>
</dbReference>
<proteinExistence type="predicted"/>
<sequence length="1175" mass="135307">MESSIRQGNPILTAQTISKLVGKIKDQQNNAAELKYLKEKCILSEDVVVSLTASKALVALIESETVQISSTLAELVSSLSLARSFVGITSAIGDLLQMDLRYKLETTEKYKCSFNLRAPQHPLISILSQKQEAWMDILNKINDFYQNENDKALFYANELLYPFYMYTICNPNNEVPELFQYKLWNFLIHGVNKDQSIDVKLYIIAWLQISKKRHVLKTSSFLIDMLQLHNASQNKNIKDVLILWLTSLVCELIKNDCDPRNVIMCLHDTLKSYDLEHLSSTMLVILANSILLCPSVYLHDLLILCKFIVLLNTSNMFAVQTIRISLLQWIAYGCSLTANSLRLANDILLHIENSNKYVNGKTKQLYSNKIFQFLRSTNKHVHIAVELVVLSESLTSKNILHWLNKADKLPVYTLKNMFNYFVALLLYEYEDIKITLKVIEILLKITDSYKELTFYLLILILCKLSNSVNSEVHFNLIKALPKMAVLKENLPLVLNTLEVLKKGMFNLKSFPITLYFDLWNTDVKCYPYLQNLLVSTCEKTEDINQWWEFHVAKAHALKQICLKRPEVHGGELVGHLSEILNKCSDTNGELPSALAIDGIKALCNAGIIDFTSTWNELSRRCNLEARNAVIKSLCNFMSEAAYFELSECPDKLLEDIITKLWYYATSHENIEVISAAFKALGCFTLEQVSPYLPDTFKSSDTDSGCSSFGLIYGECWIKLLMYNQNAAVDIIGDFLIKHISTEIAEYRSGTYTVTGHREPQNFSYLPEYSIVRALGNYIKKEVQKWQHSVHKHVYLQCLRILSQQYSKPLPPMDWCFLQELVHVPEARSHCITLASHQVQLSGTARRLVENYIAALTNMTCNDEDIRTVYKNLKYLCNSIQPITLRPFIETSLAFAMKESDNIENEQEELCDTLIYYLKDTLNDENLLESNRLVLSEIIVQTAKQLNTEQMLFTKLLDCIVVLPIRFIDELSSPRLWKEESSEQIKLSVKVRCALASKATVSPLTWLNDFIDAACFMPMEHDYVLRNIMEVMKFYRNSDFACSWILELLGHIQSTIANENTNRYRIQFLCDVYTLSVVVLAGQDIFILSQDDLIVVPEHRLQFFPYSLVSLLEHPNWKSCYVQISEWLYHMANYHETPENYKIVFYQSLSALRHEEGFEKPSKWMKYVGCRVNLDI</sequence>
<protein>
    <recommendedName>
        <fullName evidence="5">Focadhesin</fullName>
    </recommendedName>
</protein>
<accession>A0A8K0GEH9</accession>
<dbReference type="Pfam" id="PF12530">
    <property type="entry name" value="DUF3730"/>
    <property type="match status" value="1"/>
</dbReference>
<feature type="domain" description="DUF3730" evidence="2">
    <location>
        <begin position="457"/>
        <end position="680"/>
    </location>
</feature>
<evidence type="ECO:0000313" key="4">
    <source>
        <dbReference type="Proteomes" id="UP000801492"/>
    </source>
</evidence>
<reference evidence="3" key="1">
    <citation type="submission" date="2019-08" db="EMBL/GenBank/DDBJ databases">
        <title>The genome of the North American firefly Photinus pyralis.</title>
        <authorList>
            <consortium name="Photinus pyralis genome working group"/>
            <person name="Fallon T.R."/>
            <person name="Sander Lower S.E."/>
            <person name="Weng J.-K."/>
        </authorList>
    </citation>
    <scope>NUCLEOTIDE SEQUENCE</scope>
    <source>
        <strain evidence="3">TRF0915ILg1</strain>
        <tissue evidence="3">Whole body</tissue>
    </source>
</reference>
<dbReference type="SUPFAM" id="SSF48371">
    <property type="entry name" value="ARM repeat"/>
    <property type="match status" value="1"/>
</dbReference>